<accession>A0A223ATH8</accession>
<dbReference type="SUPFAM" id="SSF48150">
    <property type="entry name" value="DNA-glycosylase"/>
    <property type="match status" value="1"/>
</dbReference>
<organism evidence="11 12">
    <name type="scientific">Mogibacterium pumilum</name>
    <dbReference type="NCBI Taxonomy" id="86332"/>
    <lineage>
        <taxon>Bacteria</taxon>
        <taxon>Bacillati</taxon>
        <taxon>Bacillota</taxon>
        <taxon>Clostridia</taxon>
        <taxon>Peptostreptococcales</taxon>
        <taxon>Anaerovoracaceae</taxon>
        <taxon>Mogibacterium</taxon>
    </lineage>
</organism>
<evidence type="ECO:0000256" key="1">
    <source>
        <dbReference type="ARBA" id="ARBA00010679"/>
    </source>
</evidence>
<dbReference type="InterPro" id="IPR012904">
    <property type="entry name" value="OGG_N"/>
</dbReference>
<dbReference type="Gene3D" id="1.10.1670.10">
    <property type="entry name" value="Helix-hairpin-Helix base-excision DNA repair enzymes (C-terminal)"/>
    <property type="match status" value="1"/>
</dbReference>
<proteinExistence type="inferred from homology"/>
<dbReference type="SMART" id="SM00478">
    <property type="entry name" value="ENDO3c"/>
    <property type="match status" value="1"/>
</dbReference>
<evidence type="ECO:0000313" key="11">
    <source>
        <dbReference type="EMBL" id="ASS38270.1"/>
    </source>
</evidence>
<reference evidence="12" key="1">
    <citation type="submission" date="2016-05" db="EMBL/GenBank/DDBJ databases">
        <authorList>
            <person name="Holder M.E."/>
            <person name="Ajami N.J."/>
            <person name="Petrosino J.F."/>
        </authorList>
    </citation>
    <scope>NUCLEOTIDE SEQUENCE [LARGE SCALE GENOMIC DNA]</scope>
    <source>
        <strain evidence="12">ATCC 700696</strain>
    </source>
</reference>
<keyword evidence="12" id="KW-1185">Reference proteome</keyword>
<dbReference type="GO" id="GO:0008534">
    <property type="term" value="F:oxidized purine nucleobase lesion DNA N-glycosylase activity"/>
    <property type="evidence" value="ECO:0007669"/>
    <property type="project" value="InterPro"/>
</dbReference>
<dbReference type="RefSeq" id="WP_094234511.1">
    <property type="nucleotide sequence ID" value="NZ_CP016199.1"/>
</dbReference>
<keyword evidence="4" id="KW-0378">Hydrolase</keyword>
<evidence type="ECO:0000259" key="10">
    <source>
        <dbReference type="SMART" id="SM00478"/>
    </source>
</evidence>
<keyword evidence="3" id="KW-0227">DNA damage</keyword>
<dbReference type="EMBL" id="CP016199">
    <property type="protein sequence ID" value="ASS38270.1"/>
    <property type="molecule type" value="Genomic_DNA"/>
</dbReference>
<name>A0A223ATH8_9FIRM</name>
<feature type="domain" description="HhH-GPD" evidence="10">
    <location>
        <begin position="121"/>
        <end position="279"/>
    </location>
</feature>
<evidence type="ECO:0000256" key="5">
    <source>
        <dbReference type="ARBA" id="ARBA00023204"/>
    </source>
</evidence>
<evidence type="ECO:0000256" key="3">
    <source>
        <dbReference type="ARBA" id="ARBA00022763"/>
    </source>
</evidence>
<evidence type="ECO:0000256" key="9">
    <source>
        <dbReference type="ARBA" id="ARBA00044632"/>
    </source>
</evidence>
<evidence type="ECO:0000256" key="6">
    <source>
        <dbReference type="ARBA" id="ARBA00023239"/>
    </source>
</evidence>
<dbReference type="AlphaFoldDB" id="A0A223ATH8"/>
<dbReference type="GO" id="GO:0003684">
    <property type="term" value="F:damaged DNA binding"/>
    <property type="evidence" value="ECO:0007669"/>
    <property type="project" value="InterPro"/>
</dbReference>
<evidence type="ECO:0000256" key="2">
    <source>
        <dbReference type="ARBA" id="ARBA00012720"/>
    </source>
</evidence>
<dbReference type="SUPFAM" id="SSF55945">
    <property type="entry name" value="TATA-box binding protein-like"/>
    <property type="match status" value="1"/>
</dbReference>
<dbReference type="InterPro" id="IPR011257">
    <property type="entry name" value="DNA_glycosylase"/>
</dbReference>
<dbReference type="GO" id="GO:0006289">
    <property type="term" value="P:nucleotide-excision repair"/>
    <property type="evidence" value="ECO:0007669"/>
    <property type="project" value="InterPro"/>
</dbReference>
<comment type="similarity">
    <text evidence="1">Belongs to the type-1 OGG1 family.</text>
</comment>
<protein>
    <recommendedName>
        <fullName evidence="2">DNA-(apurinic or apyrimidinic site) lyase</fullName>
        <ecNumber evidence="2">4.2.99.18</ecNumber>
    </recommendedName>
</protein>
<dbReference type="Gene3D" id="3.30.310.260">
    <property type="match status" value="1"/>
</dbReference>
<keyword evidence="5" id="KW-0234">DNA repair</keyword>
<comment type="catalytic activity">
    <reaction evidence="9">
        <text>2'-deoxyribonucleotide-(2'-deoxyribose 5'-phosphate)-2'-deoxyribonucleotide-DNA = a 3'-end 2'-deoxyribonucleotide-(2,3-dehydro-2,3-deoxyribose 5'-phosphate)-DNA + a 5'-end 5'-phospho-2'-deoxyribonucleoside-DNA + H(+)</text>
        <dbReference type="Rhea" id="RHEA:66592"/>
        <dbReference type="Rhea" id="RHEA-COMP:13180"/>
        <dbReference type="Rhea" id="RHEA-COMP:16897"/>
        <dbReference type="Rhea" id="RHEA-COMP:17067"/>
        <dbReference type="ChEBI" id="CHEBI:15378"/>
        <dbReference type="ChEBI" id="CHEBI:136412"/>
        <dbReference type="ChEBI" id="CHEBI:157695"/>
        <dbReference type="ChEBI" id="CHEBI:167181"/>
        <dbReference type="EC" id="4.2.99.18"/>
    </reaction>
</comment>
<evidence type="ECO:0000256" key="4">
    <source>
        <dbReference type="ARBA" id="ARBA00022801"/>
    </source>
</evidence>
<gene>
    <name evidence="11" type="ORF">AXF17_07590</name>
</gene>
<dbReference type="GO" id="GO:0140078">
    <property type="term" value="F:class I DNA-(apurinic or apyrimidinic site) endonuclease activity"/>
    <property type="evidence" value="ECO:0007669"/>
    <property type="project" value="UniProtKB-EC"/>
</dbReference>
<dbReference type="Gene3D" id="1.10.340.30">
    <property type="entry name" value="Hypothetical protein, domain 2"/>
    <property type="match status" value="1"/>
</dbReference>
<dbReference type="Pfam" id="PF00730">
    <property type="entry name" value="HhH-GPD"/>
    <property type="match status" value="1"/>
</dbReference>
<dbReference type="GO" id="GO:0006284">
    <property type="term" value="P:base-excision repair"/>
    <property type="evidence" value="ECO:0007669"/>
    <property type="project" value="InterPro"/>
</dbReference>
<sequence length="282" mass="32003">MSDIKVIRFDNLHDIELAHVFECGQCFRWNECEDGSYIGVAGGHAAHVSLEHHGDSSSLIIECTGGSEKYWHSYFDLDTDYGAMKKTLLKGEPKLARSIDACHGIRILNQDYWEVLISFIVSQNNNIPRIKKCIESLAKNYGTEIGEFMGEIRYAFPTPDQLSKATLEELADLKLGYRNAYIVSAPKHFSEHGIPTGTTEEKHKALLSYLGVGPKVANCILLFGLRDFTAFPIDIWMKKIMVDLYGFDIKDIKGMQKFADEHFGELGGIAQQYLFYYYRSMQ</sequence>
<keyword evidence="6" id="KW-0456">Lyase</keyword>
<dbReference type="InterPro" id="IPR023170">
    <property type="entry name" value="HhH_base_excis_C"/>
</dbReference>
<evidence type="ECO:0000256" key="7">
    <source>
        <dbReference type="ARBA" id="ARBA00023268"/>
    </source>
</evidence>
<dbReference type="PANTHER" id="PTHR10242">
    <property type="entry name" value="8-OXOGUANINE DNA GLYCOSYLASE"/>
    <property type="match status" value="1"/>
</dbReference>
<dbReference type="PANTHER" id="PTHR10242:SF2">
    <property type="entry name" value="N-GLYCOSYLASE_DNA LYASE"/>
    <property type="match status" value="1"/>
</dbReference>
<evidence type="ECO:0000256" key="8">
    <source>
        <dbReference type="ARBA" id="ARBA00023295"/>
    </source>
</evidence>
<dbReference type="CDD" id="cd00056">
    <property type="entry name" value="ENDO3c"/>
    <property type="match status" value="1"/>
</dbReference>
<dbReference type="Proteomes" id="UP000214689">
    <property type="component" value="Chromosome"/>
</dbReference>
<dbReference type="InterPro" id="IPR003265">
    <property type="entry name" value="HhH-GPD_domain"/>
</dbReference>
<dbReference type="InterPro" id="IPR052054">
    <property type="entry name" value="Oxidative_DNA_repair_enzyme"/>
</dbReference>
<keyword evidence="7" id="KW-0511">Multifunctional enzyme</keyword>
<dbReference type="EC" id="4.2.99.18" evidence="2"/>
<dbReference type="OrthoDB" id="9798522at2"/>
<dbReference type="Pfam" id="PF07934">
    <property type="entry name" value="OGG_N"/>
    <property type="match status" value="1"/>
</dbReference>
<evidence type="ECO:0000313" key="12">
    <source>
        <dbReference type="Proteomes" id="UP000214689"/>
    </source>
</evidence>
<keyword evidence="8" id="KW-0326">Glycosidase</keyword>